<evidence type="ECO:0000256" key="2">
    <source>
        <dbReference type="ARBA" id="ARBA00001946"/>
    </source>
</evidence>
<protein>
    <recommendedName>
        <fullName evidence="4">phosphatidate phosphatase</fullName>
        <ecNumber evidence="4">3.1.3.4</ecNumber>
    </recommendedName>
</protein>
<dbReference type="Ensembl" id="ENSHHUT00000080792.1">
    <property type="protein sequence ID" value="ENSHHUP00000078260.1"/>
    <property type="gene ID" value="ENSHHUG00000045629.1"/>
</dbReference>
<feature type="region of interest" description="Disordered" evidence="6">
    <location>
        <begin position="330"/>
        <end position="367"/>
    </location>
</feature>
<evidence type="ECO:0000313" key="9">
    <source>
        <dbReference type="Proteomes" id="UP000314982"/>
    </source>
</evidence>
<keyword evidence="9" id="KW-1185">Reference proteome</keyword>
<dbReference type="InterPro" id="IPR036412">
    <property type="entry name" value="HAD-like_sf"/>
</dbReference>
<dbReference type="GO" id="GO:0019432">
    <property type="term" value="P:triglyceride biosynthetic process"/>
    <property type="evidence" value="ECO:0007669"/>
    <property type="project" value="TreeGrafter"/>
</dbReference>
<dbReference type="SUPFAM" id="SSF56784">
    <property type="entry name" value="HAD-like"/>
    <property type="match status" value="1"/>
</dbReference>
<feature type="region of interest" description="Disordered" evidence="6">
    <location>
        <begin position="267"/>
        <end position="287"/>
    </location>
</feature>
<comment type="catalytic activity">
    <reaction evidence="1">
        <text>a 1,2-diacyl-sn-glycero-3-phosphate + H2O = a 1,2-diacyl-sn-glycerol + phosphate</text>
        <dbReference type="Rhea" id="RHEA:27429"/>
        <dbReference type="ChEBI" id="CHEBI:15377"/>
        <dbReference type="ChEBI" id="CHEBI:17815"/>
        <dbReference type="ChEBI" id="CHEBI:43474"/>
        <dbReference type="ChEBI" id="CHEBI:58608"/>
        <dbReference type="EC" id="3.1.3.4"/>
    </reaction>
    <physiologicalReaction direction="left-to-right" evidence="1">
        <dbReference type="Rhea" id="RHEA:27430"/>
    </physiologicalReaction>
</comment>
<dbReference type="GO" id="GO:0008195">
    <property type="term" value="F:phosphatidate phosphatase activity"/>
    <property type="evidence" value="ECO:0007669"/>
    <property type="project" value="UniProtKB-EC"/>
</dbReference>
<feature type="region of interest" description="Disordered" evidence="6">
    <location>
        <begin position="133"/>
        <end position="211"/>
    </location>
</feature>
<keyword evidence="5" id="KW-0378">Hydrolase</keyword>
<evidence type="ECO:0000256" key="3">
    <source>
        <dbReference type="ARBA" id="ARBA00005476"/>
    </source>
</evidence>
<feature type="compositionally biased region" description="Basic residues" evidence="6">
    <location>
        <begin position="153"/>
        <end position="163"/>
    </location>
</feature>
<feature type="compositionally biased region" description="Low complexity" evidence="6">
    <location>
        <begin position="267"/>
        <end position="276"/>
    </location>
</feature>
<feature type="compositionally biased region" description="Polar residues" evidence="6">
    <location>
        <begin position="455"/>
        <end position="464"/>
    </location>
</feature>
<reference evidence="9" key="1">
    <citation type="submission" date="2018-06" db="EMBL/GenBank/DDBJ databases">
        <title>Genome assembly of Danube salmon.</title>
        <authorList>
            <person name="Macqueen D.J."/>
            <person name="Gundappa M.K."/>
        </authorList>
    </citation>
    <scope>NUCLEOTIDE SEQUENCE [LARGE SCALE GENOMIC DNA]</scope>
</reference>
<dbReference type="GO" id="GO:0005741">
    <property type="term" value="C:mitochondrial outer membrane"/>
    <property type="evidence" value="ECO:0007669"/>
    <property type="project" value="TreeGrafter"/>
</dbReference>
<dbReference type="GO" id="GO:0009062">
    <property type="term" value="P:fatty acid catabolic process"/>
    <property type="evidence" value="ECO:0007669"/>
    <property type="project" value="TreeGrafter"/>
</dbReference>
<evidence type="ECO:0000256" key="6">
    <source>
        <dbReference type="SAM" id="MobiDB-lite"/>
    </source>
</evidence>
<dbReference type="Proteomes" id="UP000314982">
    <property type="component" value="Unassembled WGS sequence"/>
</dbReference>
<dbReference type="GO" id="GO:0005634">
    <property type="term" value="C:nucleus"/>
    <property type="evidence" value="ECO:0007669"/>
    <property type="project" value="TreeGrafter"/>
</dbReference>
<dbReference type="Pfam" id="PF04571">
    <property type="entry name" value="Lipin_N"/>
    <property type="match status" value="1"/>
</dbReference>
<dbReference type="PANTHER" id="PTHR12181:SF10">
    <property type="entry name" value="PHOSPHATIDATE PHOSPHATASE LPIN1"/>
    <property type="match status" value="1"/>
</dbReference>
<dbReference type="GO" id="GO:0045944">
    <property type="term" value="P:positive regulation of transcription by RNA polymerase II"/>
    <property type="evidence" value="ECO:0007669"/>
    <property type="project" value="TreeGrafter"/>
</dbReference>
<feature type="compositionally biased region" description="Polar residues" evidence="6">
    <location>
        <begin position="277"/>
        <end position="287"/>
    </location>
</feature>
<evidence type="ECO:0000256" key="1">
    <source>
        <dbReference type="ARBA" id="ARBA00001180"/>
    </source>
</evidence>
<dbReference type="InterPro" id="IPR007651">
    <property type="entry name" value="Lipin_N"/>
</dbReference>
<dbReference type="GO" id="GO:0032869">
    <property type="term" value="P:cellular response to insulin stimulus"/>
    <property type="evidence" value="ECO:0007669"/>
    <property type="project" value="TreeGrafter"/>
</dbReference>
<comment type="cofactor">
    <cofactor evidence="2">
        <name>Mg(2+)</name>
        <dbReference type="ChEBI" id="CHEBI:18420"/>
    </cofactor>
</comment>
<feature type="compositionally biased region" description="Low complexity" evidence="6">
    <location>
        <begin position="465"/>
        <end position="480"/>
    </location>
</feature>
<dbReference type="AlphaFoldDB" id="A0A4W5QWM1"/>
<dbReference type="Pfam" id="PF08235">
    <property type="entry name" value="LNS2"/>
    <property type="match status" value="1"/>
</dbReference>
<dbReference type="PANTHER" id="PTHR12181">
    <property type="entry name" value="LIPIN"/>
    <property type="match status" value="1"/>
</dbReference>
<dbReference type="InterPro" id="IPR026058">
    <property type="entry name" value="LIPIN"/>
</dbReference>
<sequence length="908" mass="100821">MNYVGQLAGQVFVQVKELYRGLNPATLSGCIDVIVVRQPDGTLQCSPFHVRFGKMGVLRSREKVVDIEINGEPVSLQMKLGENGEAFFVKETENTLEVVPSYLATSPIVSQGAELMEAQLGRGVSRLSDPASLQVQTLGSQQTTGGGEGGMMMKKRRKKRRKARESGGGRREESGEYSEDEDMFTIDMSTDEEREASSQELNGEQGPKASVLSSNYTQNTTYTHSDADWARSQRYINMTQHTLTHTHTHTHTHCWLNQSHLSVCLSLSSPGGSRPSTPKSDSELTNQSKDNPEILWAWGELPQAAKMQDSGMKSPVSIPVCDSTHFRTIPGDCGPPGQTQSHPDNGLPSLTPYMPQPGNNTAGPGAGGDMELVGAACREVEGLMASRLLSELDEGGQRGSPLRRTDSPSKRKDKRSHHLGSDGIYLDDITELEPEVAALYFPKSDGSVRGGSETGARSANQSPQSVGSSGMDSGVDSYSDQLGDMPNIAISLCGGLTDNREITKEQFQERAISYQQFTENPSIIDDPNLVVKIGTKYYNWTTAAPLMLAMQVYQKPLPMATVENIMKEKMPKKGGRWWFSWRSRNSDSKSVHTHTHLCKHTHLYNTTPELLSSNQDSESCQPEPLLTPGSVFYRKTLRLTPEQLASLQLKEGPNEVVFSVTTQYQGTCRCQGTIYLWSWDDKIVISDIDGTITRSDTLGHILPTLGKDWTHQGIARLYHRVSQNGYKFMYCSARAIGMADMTRGYLHWVNERGTMLPIGPVLLSPSSLFSALHREVIEKKPERFKIECLTDIKQLFHPNTEPFYAAFGNRATDVYSYKEVGVPLNRIFTVNPKGELIQEHAKTNISSYGRLCEVVDHVFPLLIRGHVSDFSCPDTFSQFTYWREQLPQIHSPDQPQQTLTHMVAISRP</sequence>
<feature type="compositionally biased region" description="Basic and acidic residues" evidence="6">
    <location>
        <begin position="164"/>
        <end position="174"/>
    </location>
</feature>
<dbReference type="InterPro" id="IPR013209">
    <property type="entry name" value="LNS2"/>
</dbReference>
<reference evidence="8" key="2">
    <citation type="submission" date="2025-08" db="UniProtKB">
        <authorList>
            <consortium name="Ensembl"/>
        </authorList>
    </citation>
    <scope>IDENTIFICATION</scope>
</reference>
<evidence type="ECO:0000256" key="4">
    <source>
        <dbReference type="ARBA" id="ARBA00012638"/>
    </source>
</evidence>
<reference evidence="8" key="3">
    <citation type="submission" date="2025-09" db="UniProtKB">
        <authorList>
            <consortium name="Ensembl"/>
        </authorList>
    </citation>
    <scope>IDENTIFICATION</scope>
</reference>
<comment type="similarity">
    <text evidence="3">Belongs to the lipin family.</text>
</comment>
<feature type="compositionally biased region" description="Polar residues" evidence="6">
    <location>
        <begin position="133"/>
        <end position="143"/>
    </location>
</feature>
<name>A0A4W5QWM1_9TELE</name>
<dbReference type="GO" id="GO:0003713">
    <property type="term" value="F:transcription coactivator activity"/>
    <property type="evidence" value="ECO:0007669"/>
    <property type="project" value="TreeGrafter"/>
</dbReference>
<proteinExistence type="inferred from homology"/>
<dbReference type="SMART" id="SM00775">
    <property type="entry name" value="LNS2"/>
    <property type="match status" value="1"/>
</dbReference>
<dbReference type="GeneTree" id="ENSGT00940000157219"/>
<organism evidence="8 9">
    <name type="scientific">Hucho hucho</name>
    <name type="common">huchen</name>
    <dbReference type="NCBI Taxonomy" id="62062"/>
    <lineage>
        <taxon>Eukaryota</taxon>
        <taxon>Metazoa</taxon>
        <taxon>Chordata</taxon>
        <taxon>Craniata</taxon>
        <taxon>Vertebrata</taxon>
        <taxon>Euteleostomi</taxon>
        <taxon>Actinopterygii</taxon>
        <taxon>Neopterygii</taxon>
        <taxon>Teleostei</taxon>
        <taxon>Protacanthopterygii</taxon>
        <taxon>Salmoniformes</taxon>
        <taxon>Salmonidae</taxon>
        <taxon>Salmoninae</taxon>
        <taxon>Hucho</taxon>
    </lineage>
</organism>
<evidence type="ECO:0000259" key="7">
    <source>
        <dbReference type="SMART" id="SM00775"/>
    </source>
</evidence>
<feature type="compositionally biased region" description="Acidic residues" evidence="6">
    <location>
        <begin position="175"/>
        <end position="194"/>
    </location>
</feature>
<dbReference type="EC" id="3.1.3.4" evidence="4"/>
<dbReference type="InterPro" id="IPR031315">
    <property type="entry name" value="LNS2/PITP"/>
</dbReference>
<feature type="domain" description="LNS2/PITP" evidence="7">
    <location>
        <begin position="683"/>
        <end position="839"/>
    </location>
</feature>
<dbReference type="Pfam" id="PF16876">
    <property type="entry name" value="Lipin_mid"/>
    <property type="match status" value="1"/>
</dbReference>
<evidence type="ECO:0000313" key="8">
    <source>
        <dbReference type="Ensembl" id="ENSHHUP00000078260.1"/>
    </source>
</evidence>
<accession>A0A4W5QWM1</accession>
<evidence type="ECO:0000256" key="5">
    <source>
        <dbReference type="ARBA" id="ARBA00022801"/>
    </source>
</evidence>
<dbReference type="InterPro" id="IPR031703">
    <property type="entry name" value="Lipin_mid"/>
</dbReference>
<feature type="region of interest" description="Disordered" evidence="6">
    <location>
        <begin position="443"/>
        <end position="480"/>
    </location>
</feature>
<feature type="region of interest" description="Disordered" evidence="6">
    <location>
        <begin position="391"/>
        <end position="421"/>
    </location>
</feature>